<dbReference type="EMBL" id="KZ613464">
    <property type="protein sequence ID" value="PMD28314.1"/>
    <property type="molecule type" value="Genomic_DNA"/>
</dbReference>
<keyword evidence="2" id="KW-1185">Reference proteome</keyword>
<evidence type="ECO:0000313" key="1">
    <source>
        <dbReference type="EMBL" id="PMD28314.1"/>
    </source>
</evidence>
<name>A0A2J6QPY7_9HELO</name>
<protein>
    <submittedName>
        <fullName evidence="1">Uncharacterized protein</fullName>
    </submittedName>
</protein>
<dbReference type="Proteomes" id="UP000235672">
    <property type="component" value="Unassembled WGS sequence"/>
</dbReference>
<dbReference type="AlphaFoldDB" id="A0A2J6QPY7"/>
<reference evidence="1 2" key="1">
    <citation type="submission" date="2016-05" db="EMBL/GenBank/DDBJ databases">
        <title>A degradative enzymes factory behind the ericoid mycorrhizal symbiosis.</title>
        <authorList>
            <consortium name="DOE Joint Genome Institute"/>
            <person name="Martino E."/>
            <person name="Morin E."/>
            <person name="Grelet G."/>
            <person name="Kuo A."/>
            <person name="Kohler A."/>
            <person name="Daghino S."/>
            <person name="Barry K."/>
            <person name="Choi C."/>
            <person name="Cichocki N."/>
            <person name="Clum A."/>
            <person name="Copeland A."/>
            <person name="Hainaut M."/>
            <person name="Haridas S."/>
            <person name="Labutti K."/>
            <person name="Lindquist E."/>
            <person name="Lipzen A."/>
            <person name="Khouja H.-R."/>
            <person name="Murat C."/>
            <person name="Ohm R."/>
            <person name="Olson A."/>
            <person name="Spatafora J."/>
            <person name="Veneault-Fourrey C."/>
            <person name="Henrissat B."/>
            <person name="Grigoriev I."/>
            <person name="Martin F."/>
            <person name="Perotto S."/>
        </authorList>
    </citation>
    <scope>NUCLEOTIDE SEQUENCE [LARGE SCALE GENOMIC DNA]</scope>
    <source>
        <strain evidence="1 2">UAMH 7357</strain>
    </source>
</reference>
<evidence type="ECO:0000313" key="2">
    <source>
        <dbReference type="Proteomes" id="UP000235672"/>
    </source>
</evidence>
<accession>A0A2J6QPY7</accession>
<sequence length="115" mass="12965">MVALHEFMHDFGKHGGFVILDLLLPTYCVGWILQDDPLTANCHRLTWVETNSNMLIMYENMTEARDPISKTSPRAVCCALWHMGKAGMPRTATKLEGTREKNQGMRSVIAFLLAV</sequence>
<proteinExistence type="predicted"/>
<organism evidence="1 2">
    <name type="scientific">Hyaloscypha hepaticicola</name>
    <dbReference type="NCBI Taxonomy" id="2082293"/>
    <lineage>
        <taxon>Eukaryota</taxon>
        <taxon>Fungi</taxon>
        <taxon>Dikarya</taxon>
        <taxon>Ascomycota</taxon>
        <taxon>Pezizomycotina</taxon>
        <taxon>Leotiomycetes</taxon>
        <taxon>Helotiales</taxon>
        <taxon>Hyaloscyphaceae</taxon>
        <taxon>Hyaloscypha</taxon>
    </lineage>
</organism>
<gene>
    <name evidence="1" type="ORF">NA56DRAFT_696085</name>
</gene>